<keyword evidence="3" id="KW-1185">Reference proteome</keyword>
<evidence type="ECO:0000313" key="3">
    <source>
        <dbReference type="Proteomes" id="UP000323597"/>
    </source>
</evidence>
<name>A0A5D2ZLI2_GOSMU</name>
<evidence type="ECO:0000256" key="1">
    <source>
        <dbReference type="SAM" id="MobiDB-lite"/>
    </source>
</evidence>
<sequence>EQKQVETGNQISKFLNPIDITKEELWWSTELSIRIGHFQNFQWRIFNPERISISLQTFNSHCMRCSIPFSHNELKLTRMEVHRQILRIPVQIGSHEELQSLQQPPSNEPGYDLQTPNPL</sequence>
<evidence type="ECO:0000313" key="2">
    <source>
        <dbReference type="EMBL" id="TYJ39807.1"/>
    </source>
</evidence>
<proteinExistence type="predicted"/>
<protein>
    <submittedName>
        <fullName evidence="2">Uncharacterized protein</fullName>
    </submittedName>
</protein>
<reference evidence="2 3" key="1">
    <citation type="submission" date="2019-07" db="EMBL/GenBank/DDBJ databases">
        <title>WGS assembly of Gossypium mustelinum.</title>
        <authorList>
            <person name="Chen Z.J."/>
            <person name="Sreedasyam A."/>
            <person name="Ando A."/>
            <person name="Song Q."/>
            <person name="De L."/>
            <person name="Hulse-Kemp A."/>
            <person name="Ding M."/>
            <person name="Ye W."/>
            <person name="Kirkbride R."/>
            <person name="Jenkins J."/>
            <person name="Plott C."/>
            <person name="Lovell J."/>
            <person name="Lin Y.-M."/>
            <person name="Vaughn R."/>
            <person name="Liu B."/>
            <person name="Li W."/>
            <person name="Simpson S."/>
            <person name="Scheffler B."/>
            <person name="Saski C."/>
            <person name="Grover C."/>
            <person name="Hu G."/>
            <person name="Conover J."/>
            <person name="Carlson J."/>
            <person name="Shu S."/>
            <person name="Boston L."/>
            <person name="Williams M."/>
            <person name="Peterson D."/>
            <person name="Mcgee K."/>
            <person name="Jones D."/>
            <person name="Wendel J."/>
            <person name="Stelly D."/>
            <person name="Grimwood J."/>
            <person name="Schmutz J."/>
        </authorList>
    </citation>
    <scope>NUCLEOTIDE SEQUENCE [LARGE SCALE GENOMIC DNA]</scope>
    <source>
        <strain evidence="2">1408120.09</strain>
    </source>
</reference>
<accession>A0A5D2ZLI2</accession>
<feature type="non-terminal residue" evidence="2">
    <location>
        <position position="1"/>
    </location>
</feature>
<feature type="region of interest" description="Disordered" evidence="1">
    <location>
        <begin position="97"/>
        <end position="119"/>
    </location>
</feature>
<organism evidence="2 3">
    <name type="scientific">Gossypium mustelinum</name>
    <name type="common">Cotton</name>
    <name type="synonym">Gossypium caicoense</name>
    <dbReference type="NCBI Taxonomy" id="34275"/>
    <lineage>
        <taxon>Eukaryota</taxon>
        <taxon>Viridiplantae</taxon>
        <taxon>Streptophyta</taxon>
        <taxon>Embryophyta</taxon>
        <taxon>Tracheophyta</taxon>
        <taxon>Spermatophyta</taxon>
        <taxon>Magnoliopsida</taxon>
        <taxon>eudicotyledons</taxon>
        <taxon>Gunneridae</taxon>
        <taxon>Pentapetalae</taxon>
        <taxon>rosids</taxon>
        <taxon>malvids</taxon>
        <taxon>Malvales</taxon>
        <taxon>Malvaceae</taxon>
        <taxon>Malvoideae</taxon>
        <taxon>Gossypium</taxon>
    </lineage>
</organism>
<gene>
    <name evidence="2" type="ORF">E1A91_A04G094800v1</name>
</gene>
<dbReference type="EMBL" id="CM017639">
    <property type="protein sequence ID" value="TYJ39807.1"/>
    <property type="molecule type" value="Genomic_DNA"/>
</dbReference>
<dbReference type="Proteomes" id="UP000323597">
    <property type="component" value="Chromosome A04"/>
</dbReference>
<dbReference type="AlphaFoldDB" id="A0A5D2ZLI2"/>